<dbReference type="PANTHER" id="PTHR33116:SF84">
    <property type="entry name" value="RNA-DIRECTED DNA POLYMERASE"/>
    <property type="match status" value="1"/>
</dbReference>
<organism evidence="2 3">
    <name type="scientific">Carnegiea gigantea</name>
    <dbReference type="NCBI Taxonomy" id="171969"/>
    <lineage>
        <taxon>Eukaryota</taxon>
        <taxon>Viridiplantae</taxon>
        <taxon>Streptophyta</taxon>
        <taxon>Embryophyta</taxon>
        <taxon>Tracheophyta</taxon>
        <taxon>Spermatophyta</taxon>
        <taxon>Magnoliopsida</taxon>
        <taxon>eudicotyledons</taxon>
        <taxon>Gunneridae</taxon>
        <taxon>Pentapetalae</taxon>
        <taxon>Caryophyllales</taxon>
        <taxon>Cactineae</taxon>
        <taxon>Cactaceae</taxon>
        <taxon>Cactoideae</taxon>
        <taxon>Echinocereeae</taxon>
        <taxon>Carnegiea</taxon>
    </lineage>
</organism>
<dbReference type="AlphaFoldDB" id="A0A9Q1K2M1"/>
<protein>
    <submittedName>
        <fullName evidence="2">Uncharacterized protein</fullName>
    </submittedName>
</protein>
<keyword evidence="1" id="KW-0472">Membrane</keyword>
<comment type="caution">
    <text evidence="2">The sequence shown here is derived from an EMBL/GenBank/DDBJ whole genome shotgun (WGS) entry which is preliminary data.</text>
</comment>
<accession>A0A9Q1K2M1</accession>
<keyword evidence="3" id="KW-1185">Reference proteome</keyword>
<proteinExistence type="predicted"/>
<feature type="transmembrane region" description="Helical" evidence="1">
    <location>
        <begin position="137"/>
        <end position="156"/>
    </location>
</feature>
<evidence type="ECO:0000313" key="3">
    <source>
        <dbReference type="Proteomes" id="UP001153076"/>
    </source>
</evidence>
<keyword evidence="1" id="KW-1133">Transmembrane helix</keyword>
<reference evidence="2" key="1">
    <citation type="submission" date="2022-04" db="EMBL/GenBank/DDBJ databases">
        <title>Carnegiea gigantea Genome sequencing and assembly v2.</title>
        <authorList>
            <person name="Copetti D."/>
            <person name="Sanderson M.J."/>
            <person name="Burquez A."/>
            <person name="Wojciechowski M.F."/>
        </authorList>
    </citation>
    <scope>NUCLEOTIDE SEQUENCE</scope>
    <source>
        <strain evidence="2">SGP5-SGP5p</strain>
        <tissue evidence="2">Aerial part</tissue>
    </source>
</reference>
<dbReference type="PANTHER" id="PTHR33116">
    <property type="entry name" value="REVERSE TRANSCRIPTASE ZINC-BINDING DOMAIN-CONTAINING PROTEIN-RELATED-RELATED"/>
    <property type="match status" value="1"/>
</dbReference>
<sequence length="164" mass="19096">MFVNLHVRLVIAMDKLSRLLYPQEYLKKYYTYITQTSLTLIKWQIKADWIGIGYDCTRFFLARAKQKKMATYICTLQDHNGNRAEDLENEGSLPSRHLGVPITASQLSNIECKSLVEKITTRIKIWSSKNISYTRRIVLINLVLLVSLIHGHPYSYCLKKKLTK</sequence>
<dbReference type="OrthoDB" id="1935089at2759"/>
<dbReference type="Proteomes" id="UP001153076">
    <property type="component" value="Unassembled WGS sequence"/>
</dbReference>
<keyword evidence="1" id="KW-0812">Transmembrane</keyword>
<name>A0A9Q1K2M1_9CARY</name>
<gene>
    <name evidence="2" type="ORF">Cgig2_012277</name>
</gene>
<dbReference type="EMBL" id="JAKOGI010000400">
    <property type="protein sequence ID" value="KAJ8435623.1"/>
    <property type="molecule type" value="Genomic_DNA"/>
</dbReference>
<evidence type="ECO:0000313" key="2">
    <source>
        <dbReference type="EMBL" id="KAJ8435623.1"/>
    </source>
</evidence>
<evidence type="ECO:0000256" key="1">
    <source>
        <dbReference type="SAM" id="Phobius"/>
    </source>
</evidence>